<dbReference type="GO" id="GO:0046872">
    <property type="term" value="F:metal ion binding"/>
    <property type="evidence" value="ECO:0007669"/>
    <property type="project" value="UniProtKB-KW"/>
</dbReference>
<evidence type="ECO:0000256" key="2">
    <source>
        <dbReference type="ARBA" id="ARBA00022723"/>
    </source>
</evidence>
<dbReference type="InterPro" id="IPR004294">
    <property type="entry name" value="Carotenoid_Oase"/>
</dbReference>
<dbReference type="GO" id="GO:0016121">
    <property type="term" value="P:carotene catabolic process"/>
    <property type="evidence" value="ECO:0007669"/>
    <property type="project" value="TreeGrafter"/>
</dbReference>
<accession>A0A1D2AD75</accession>
<protein>
    <recommendedName>
        <fullName evidence="7">Apocarotenoid-15,15'-oxygenase</fullName>
    </recommendedName>
</protein>
<feature type="binding site" evidence="4">
    <location>
        <position position="252"/>
    </location>
    <ligand>
        <name>Fe cation</name>
        <dbReference type="ChEBI" id="CHEBI:24875"/>
        <note>catalytic</note>
    </ligand>
</feature>
<organism evidence="6">
    <name type="scientific">Auxenochlorella protothecoides</name>
    <name type="common">Green microalga</name>
    <name type="synonym">Chlorella protothecoides</name>
    <dbReference type="NCBI Taxonomy" id="3075"/>
    <lineage>
        <taxon>Eukaryota</taxon>
        <taxon>Viridiplantae</taxon>
        <taxon>Chlorophyta</taxon>
        <taxon>core chlorophytes</taxon>
        <taxon>Trebouxiophyceae</taxon>
        <taxon>Chlorellales</taxon>
        <taxon>Chlorellaceae</taxon>
        <taxon>Auxenochlorella</taxon>
    </lineage>
</organism>
<dbReference type="Pfam" id="PF03055">
    <property type="entry name" value="RPE65"/>
    <property type="match status" value="1"/>
</dbReference>
<comment type="cofactor">
    <cofactor evidence="4">
        <name>Fe(2+)</name>
        <dbReference type="ChEBI" id="CHEBI:29033"/>
    </cofactor>
    <text evidence="4">Binds 1 Fe(2+) ion per subunit.</text>
</comment>
<name>A0A1D2AD75_AUXPR</name>
<evidence type="ECO:0008006" key="7">
    <source>
        <dbReference type="Google" id="ProtNLM"/>
    </source>
</evidence>
<feature type="region of interest" description="Disordered" evidence="5">
    <location>
        <begin position="577"/>
        <end position="603"/>
    </location>
</feature>
<evidence type="ECO:0000256" key="3">
    <source>
        <dbReference type="ARBA" id="ARBA00023004"/>
    </source>
</evidence>
<reference evidence="6" key="1">
    <citation type="submission" date="2015-08" db="EMBL/GenBank/DDBJ databases">
        <authorList>
            <person name="Babu N.S."/>
            <person name="Beckwith C.J."/>
            <person name="Beseler K.G."/>
            <person name="Brison A."/>
            <person name="Carone J.V."/>
            <person name="Caskin T.P."/>
            <person name="Diamond M."/>
            <person name="Durham M.E."/>
            <person name="Foxe J.M."/>
            <person name="Go M."/>
            <person name="Henderson B.A."/>
            <person name="Jones I.B."/>
            <person name="McGettigan J.A."/>
            <person name="Micheletti S.J."/>
            <person name="Nasrallah M.E."/>
            <person name="Ortiz D."/>
            <person name="Piller C.R."/>
            <person name="Privatt S.R."/>
            <person name="Schneider S.L."/>
            <person name="Sharp S."/>
            <person name="Smith T.C."/>
            <person name="Stanton J.D."/>
            <person name="Ullery H.E."/>
            <person name="Wilson R.J."/>
            <person name="Serrano M.G."/>
            <person name="Buck G."/>
            <person name="Lee V."/>
            <person name="Wang Y."/>
            <person name="Carvalho R."/>
            <person name="Voegtly L."/>
            <person name="Shi R."/>
            <person name="Duckworth R."/>
            <person name="Johnson A."/>
            <person name="Loviza R."/>
            <person name="Walstead R."/>
            <person name="Shah Z."/>
            <person name="Kiflezghi M."/>
            <person name="Wade K."/>
            <person name="Ball S.L."/>
            <person name="Bradley K.W."/>
            <person name="Asai D.J."/>
            <person name="Bowman C.A."/>
            <person name="Russell D.A."/>
            <person name="Pope W.H."/>
            <person name="Jacobs-Sera D."/>
            <person name="Hendrix R.W."/>
            <person name="Hatfull G.F."/>
        </authorList>
    </citation>
    <scope>NUCLEOTIDE SEQUENCE</scope>
</reference>
<dbReference type="PANTHER" id="PTHR10543">
    <property type="entry name" value="BETA-CAROTENE DIOXYGENASE"/>
    <property type="match status" value="1"/>
</dbReference>
<dbReference type="PANTHER" id="PTHR10543:SF138">
    <property type="entry name" value="CAROTENOID OXYGENASE"/>
    <property type="match status" value="1"/>
</dbReference>
<evidence type="ECO:0000256" key="4">
    <source>
        <dbReference type="PIRSR" id="PIRSR604294-1"/>
    </source>
</evidence>
<gene>
    <name evidence="6" type="ORF">g.47322</name>
</gene>
<feature type="binding site" evidence="4">
    <location>
        <position position="571"/>
    </location>
    <ligand>
        <name>Fe cation</name>
        <dbReference type="ChEBI" id="CHEBI:24875"/>
        <note>catalytic</note>
    </ligand>
</feature>
<feature type="compositionally biased region" description="Basic and acidic residues" evidence="5">
    <location>
        <begin position="585"/>
        <end position="596"/>
    </location>
</feature>
<evidence type="ECO:0000256" key="5">
    <source>
        <dbReference type="SAM" id="MobiDB-lite"/>
    </source>
</evidence>
<feature type="binding site" evidence="4">
    <location>
        <position position="306"/>
    </location>
    <ligand>
        <name>Fe cation</name>
        <dbReference type="ChEBI" id="CHEBI:24875"/>
        <note>catalytic</note>
    </ligand>
</feature>
<dbReference type="AlphaFoldDB" id="A0A1D2AD75"/>
<sequence>MNLMGSVKSTLRGVGLLPTARQDAAITRVSTNPASQNHAEALSSSQRGRTSPRPSAKVHAIAEGHMVAPPTHTETDRVDEREWAEFLKSFTSLHQERSYWVADAQVEGTIPKELEGTLLKNGPGQFEIGGQKVAHPFDGDGMVAAFAFKEGRCFFSNRFVRTKAYTEEQRAGRMLYRGAFSAGNPGGKGFFNPFKLDVKGIANTGVVRWGGRTLALYERDMPYELESPDLQTLGTTDADGALKDTDPYFGAHYRITTDADGKRTLIGFSSSEVGSQNRLTVWEFDEDFNRLTRTQEVFKGAFGFYHDFAMTEKHYVFLQNPIRLNLYKFVTQYMLGKAGVAECLEFDTSQKSLIHLIPRPGKGGMRGTYETTPFFAFHHCNAFESADGKTLILDTVAELKGVIFSAKVEGPDTVYGREENRGSLTRLSINLASGKVDQRVLIDRSVEFPSVASTVVAKPHRHIYMVGDRFNSPDTWGPVQVICKVSISEGIESLSPKVSQDVYYPGKSCWVHEPVFVPRPNAKAEDDGWVLAMVNDSTTGQAFMAILEAQDLAAGPIAKIHLKHHYPQALHGSWSPDFIGPDPKQPYEPRLHDTRGVDPLVYA</sequence>
<keyword evidence="3 4" id="KW-0408">Iron</keyword>
<feature type="compositionally biased region" description="Polar residues" evidence="5">
    <location>
        <begin position="28"/>
        <end position="53"/>
    </location>
</feature>
<dbReference type="EMBL" id="GDKF01001729">
    <property type="protein sequence ID" value="JAT76893.1"/>
    <property type="molecule type" value="Transcribed_RNA"/>
</dbReference>
<evidence type="ECO:0000313" key="6">
    <source>
        <dbReference type="EMBL" id="JAT76893.1"/>
    </source>
</evidence>
<proteinExistence type="inferred from homology"/>
<feature type="region of interest" description="Disordered" evidence="5">
    <location>
        <begin position="27"/>
        <end position="56"/>
    </location>
</feature>
<comment type="similarity">
    <text evidence="1">Belongs to the carotenoid oxygenase family.</text>
</comment>
<keyword evidence="2 4" id="KW-0479">Metal-binding</keyword>
<evidence type="ECO:0000256" key="1">
    <source>
        <dbReference type="ARBA" id="ARBA00006787"/>
    </source>
</evidence>
<feature type="binding site" evidence="4">
    <location>
        <position position="378"/>
    </location>
    <ligand>
        <name>Fe cation</name>
        <dbReference type="ChEBI" id="CHEBI:24875"/>
        <note>catalytic</note>
    </ligand>
</feature>
<dbReference type="GO" id="GO:0010436">
    <property type="term" value="F:carotenoid dioxygenase activity"/>
    <property type="evidence" value="ECO:0007669"/>
    <property type="project" value="TreeGrafter"/>
</dbReference>